<dbReference type="Gene3D" id="3.40.50.1820">
    <property type="entry name" value="alpha/beta hydrolase"/>
    <property type="match status" value="1"/>
</dbReference>
<dbReference type="OMA" id="VGVPPWR"/>
<dbReference type="EMBL" id="KE346361">
    <property type="protein sequence ID" value="KJE89983.1"/>
    <property type="molecule type" value="Genomic_DNA"/>
</dbReference>
<dbReference type="AlphaFoldDB" id="A0A0D2WK92"/>
<dbReference type="InterPro" id="IPR051601">
    <property type="entry name" value="Serine_prot/Carboxylest_S33"/>
</dbReference>
<dbReference type="PANTHER" id="PTHR43248:SF3">
    <property type="entry name" value="AB HYDROLASE-1 DOMAIN-CONTAINING PROTEIN"/>
    <property type="match status" value="1"/>
</dbReference>
<comment type="similarity">
    <text evidence="1">Belongs to the peptidase S33 family.</text>
</comment>
<dbReference type="Proteomes" id="UP000008743">
    <property type="component" value="Unassembled WGS sequence"/>
</dbReference>
<evidence type="ECO:0000256" key="1">
    <source>
        <dbReference type="ARBA" id="ARBA00010088"/>
    </source>
</evidence>
<feature type="domain" description="AB hydrolase-1" evidence="3">
    <location>
        <begin position="26"/>
        <end position="307"/>
    </location>
</feature>
<dbReference type="InterPro" id="IPR029058">
    <property type="entry name" value="AB_hydrolase_fold"/>
</dbReference>
<gene>
    <name evidence="4" type="ORF">CAOG_001373</name>
</gene>
<accession>A0A0D2WK92</accession>
<dbReference type="GO" id="GO:0016787">
    <property type="term" value="F:hydrolase activity"/>
    <property type="evidence" value="ECO:0007669"/>
    <property type="project" value="UniProtKB-KW"/>
</dbReference>
<evidence type="ECO:0000256" key="2">
    <source>
        <dbReference type="ARBA" id="ARBA00022801"/>
    </source>
</evidence>
<evidence type="ECO:0000259" key="3">
    <source>
        <dbReference type="Pfam" id="PF12697"/>
    </source>
</evidence>
<keyword evidence="5" id="KW-1185">Reference proteome</keyword>
<dbReference type="STRING" id="595528.A0A0D2WK92"/>
<evidence type="ECO:0000313" key="5">
    <source>
        <dbReference type="Proteomes" id="UP000008743"/>
    </source>
</evidence>
<dbReference type="Pfam" id="PF12697">
    <property type="entry name" value="Abhydrolase_6"/>
    <property type="match status" value="1"/>
</dbReference>
<dbReference type="PhylomeDB" id="A0A0D2WK92"/>
<dbReference type="RefSeq" id="XP_004349893.1">
    <property type="nucleotide sequence ID" value="XM_004349843.2"/>
</dbReference>
<sequence length="322" mass="35271">MLSHQVIAAAANVTASSAVADAGAVYVLHGILGCARNWSAFSKRIASLGRGWDKLPFVLVDQRCHDASRDFAQTSGRPNTIDSCAQDLAELAVKSGRAPAVIIGHSMGGKVAMRFQQLFPDLCKQFWILDAMPGLGAPIAKDTTPEPDSSQRLFAFVEHHPGPFPSRKAVHSLAQEFGFSHSTAAWLTSRTVRQKHNVVGSNDHVVGWGFDVHGVQELRHSYMELDVWNVLDAPLPPASGSPATVDFVYGAQSKRWNDVLLSRLLSTDSMQRQDGHESVADTHNTVRVHRLDRAGHWLHADNPDGLLQIFQRFPPRLSSDHA</sequence>
<dbReference type="PANTHER" id="PTHR43248">
    <property type="entry name" value="2-SUCCINYL-6-HYDROXY-2,4-CYCLOHEXADIENE-1-CARBOXYLATE SYNTHASE"/>
    <property type="match status" value="1"/>
</dbReference>
<protein>
    <recommendedName>
        <fullName evidence="3">AB hydrolase-1 domain-containing protein</fullName>
    </recommendedName>
</protein>
<keyword evidence="2" id="KW-0378">Hydrolase</keyword>
<dbReference type="OrthoDB" id="8119704at2759"/>
<evidence type="ECO:0000313" key="4">
    <source>
        <dbReference type="EMBL" id="KJE89983.1"/>
    </source>
</evidence>
<proteinExistence type="inferred from homology"/>
<reference evidence="5" key="1">
    <citation type="submission" date="2011-02" db="EMBL/GenBank/DDBJ databases">
        <title>The Genome Sequence of Capsaspora owczarzaki ATCC 30864.</title>
        <authorList>
            <person name="Russ C."/>
            <person name="Cuomo C."/>
            <person name="Burger G."/>
            <person name="Gray M.W."/>
            <person name="Holland P.W.H."/>
            <person name="King N."/>
            <person name="Lang F.B.F."/>
            <person name="Roger A.J."/>
            <person name="Ruiz-Trillo I."/>
            <person name="Young S.K."/>
            <person name="Zeng Q."/>
            <person name="Gargeya S."/>
            <person name="Alvarado L."/>
            <person name="Berlin A."/>
            <person name="Chapman S.B."/>
            <person name="Chen Z."/>
            <person name="Freedman E."/>
            <person name="Gellesch M."/>
            <person name="Goldberg J."/>
            <person name="Griggs A."/>
            <person name="Gujja S."/>
            <person name="Heilman E."/>
            <person name="Heiman D."/>
            <person name="Howarth C."/>
            <person name="Mehta T."/>
            <person name="Neiman D."/>
            <person name="Pearson M."/>
            <person name="Roberts A."/>
            <person name="Saif S."/>
            <person name="Shea T."/>
            <person name="Shenoy N."/>
            <person name="Sisk P."/>
            <person name="Stolte C."/>
            <person name="Sykes S."/>
            <person name="White J."/>
            <person name="Yandava C."/>
            <person name="Haas B."/>
            <person name="Nusbaum C."/>
            <person name="Birren B."/>
        </authorList>
    </citation>
    <scope>NUCLEOTIDE SEQUENCE</scope>
    <source>
        <strain evidence="5">ATCC 30864</strain>
    </source>
</reference>
<dbReference type="InParanoid" id="A0A0D2WK92"/>
<name>A0A0D2WK92_CAPO3</name>
<dbReference type="eggNOG" id="KOG2382">
    <property type="taxonomic scope" value="Eukaryota"/>
</dbReference>
<organism evidence="4 5">
    <name type="scientific">Capsaspora owczarzaki (strain ATCC 30864)</name>
    <dbReference type="NCBI Taxonomy" id="595528"/>
    <lineage>
        <taxon>Eukaryota</taxon>
        <taxon>Filasterea</taxon>
        <taxon>Capsaspora</taxon>
    </lineage>
</organism>
<dbReference type="SUPFAM" id="SSF53474">
    <property type="entry name" value="alpha/beta-Hydrolases"/>
    <property type="match status" value="1"/>
</dbReference>
<dbReference type="InterPro" id="IPR000073">
    <property type="entry name" value="AB_hydrolase_1"/>
</dbReference>